<protein>
    <submittedName>
        <fullName evidence="4">TetR family transcriptional regulator</fullName>
    </submittedName>
</protein>
<dbReference type="InterPro" id="IPR009057">
    <property type="entry name" value="Homeodomain-like_sf"/>
</dbReference>
<name>A0A1X1IVE5_STROR</name>
<dbReference type="OrthoDB" id="9812993at2"/>
<dbReference type="SUPFAM" id="SSF46689">
    <property type="entry name" value="Homeodomain-like"/>
    <property type="match status" value="1"/>
</dbReference>
<reference evidence="4 5" key="1">
    <citation type="journal article" date="2016" name="Eur. J. Clin. Microbiol. Infect. Dis.">
        <title>Whole genome sequencing as a tool for phylogenetic analysis of clinical strains of Mitis group streptococci.</title>
        <authorList>
            <person name="Rasmussen L.H."/>
            <person name="Dargis R."/>
            <person name="Hojholt K."/>
            <person name="Christensen J.J."/>
            <person name="Skovgaard O."/>
            <person name="Justesen U.S."/>
            <person name="Rosenvinge F.S."/>
            <person name="Moser C."/>
            <person name="Lukjancenko O."/>
            <person name="Rasmussen S."/>
            <person name="Nielsen X.C."/>
        </authorList>
    </citation>
    <scope>NUCLEOTIDE SEQUENCE [LARGE SCALE GENOMIC DNA]</scope>
    <source>
        <strain evidence="4 5">RH_70047_11</strain>
    </source>
</reference>
<accession>A0A1X1IVE5</accession>
<evidence type="ECO:0000313" key="5">
    <source>
        <dbReference type="Proteomes" id="UP000193326"/>
    </source>
</evidence>
<dbReference type="InterPro" id="IPR001647">
    <property type="entry name" value="HTH_TetR"/>
</dbReference>
<sequence length="198" mass="23330">MATAFTTEEKEVIRKKLHKVAKECLQRYGVKKTTVDQMAAMVDISKGSFYNFYSSKEMLFFAVLEEYQIDVMNRLTEQLDMEAKIDTSRLVELLYDFYQGFRYSFMYTIFKNNEMELLIRKLPKEAITNHHLIDDRMVKKIVSRINIKENVSVEIVSALFRTIAMTILHIEEIGEEQFDIALKFVIQGIVEQITKEDR</sequence>
<dbReference type="PANTHER" id="PTHR30328">
    <property type="entry name" value="TRANSCRIPTIONAL REPRESSOR"/>
    <property type="match status" value="1"/>
</dbReference>
<dbReference type="InterPro" id="IPR050109">
    <property type="entry name" value="HTH-type_TetR-like_transc_reg"/>
</dbReference>
<dbReference type="AlphaFoldDB" id="A0A1X1IVE5"/>
<evidence type="ECO:0000313" key="4">
    <source>
        <dbReference type="EMBL" id="ORO76993.1"/>
    </source>
</evidence>
<dbReference type="Gene3D" id="1.10.357.10">
    <property type="entry name" value="Tetracycline Repressor, domain 2"/>
    <property type="match status" value="1"/>
</dbReference>
<dbReference type="GO" id="GO:0003677">
    <property type="term" value="F:DNA binding"/>
    <property type="evidence" value="ECO:0007669"/>
    <property type="project" value="UniProtKB-UniRule"/>
</dbReference>
<dbReference type="PANTHER" id="PTHR30328:SF54">
    <property type="entry name" value="HTH-TYPE TRANSCRIPTIONAL REPRESSOR SCO4008"/>
    <property type="match status" value="1"/>
</dbReference>
<evidence type="ECO:0000259" key="3">
    <source>
        <dbReference type="PROSITE" id="PS50977"/>
    </source>
</evidence>
<dbReference type="PROSITE" id="PS50977">
    <property type="entry name" value="HTH_TETR_2"/>
    <property type="match status" value="1"/>
</dbReference>
<comment type="caution">
    <text evidence="4">The sequence shown here is derived from an EMBL/GenBank/DDBJ whole genome shotgun (WGS) entry which is preliminary data.</text>
</comment>
<feature type="domain" description="HTH tetR-type" evidence="3">
    <location>
        <begin position="11"/>
        <end position="71"/>
    </location>
</feature>
<evidence type="ECO:0000256" key="2">
    <source>
        <dbReference type="PROSITE-ProRule" id="PRU00335"/>
    </source>
</evidence>
<feature type="DNA-binding region" description="H-T-H motif" evidence="2">
    <location>
        <begin position="34"/>
        <end position="53"/>
    </location>
</feature>
<dbReference type="Proteomes" id="UP000193326">
    <property type="component" value="Unassembled WGS sequence"/>
</dbReference>
<gene>
    <name evidence="4" type="ORF">B7707_08565</name>
</gene>
<dbReference type="EMBL" id="NCUY01000032">
    <property type="protein sequence ID" value="ORO76993.1"/>
    <property type="molecule type" value="Genomic_DNA"/>
</dbReference>
<dbReference type="RefSeq" id="WP_038804997.1">
    <property type="nucleotide sequence ID" value="NZ_NCUY01000032.1"/>
</dbReference>
<evidence type="ECO:0000256" key="1">
    <source>
        <dbReference type="ARBA" id="ARBA00023125"/>
    </source>
</evidence>
<dbReference type="GO" id="GO:0006355">
    <property type="term" value="P:regulation of DNA-templated transcription"/>
    <property type="evidence" value="ECO:0007669"/>
    <property type="project" value="UniProtKB-ARBA"/>
</dbReference>
<keyword evidence="1 2" id="KW-0238">DNA-binding</keyword>
<organism evidence="4 5">
    <name type="scientific">Streptococcus oralis subsp. dentisani</name>
    <dbReference type="NCBI Taxonomy" id="1458253"/>
    <lineage>
        <taxon>Bacteria</taxon>
        <taxon>Bacillati</taxon>
        <taxon>Bacillota</taxon>
        <taxon>Bacilli</taxon>
        <taxon>Lactobacillales</taxon>
        <taxon>Streptococcaceae</taxon>
        <taxon>Streptococcus</taxon>
    </lineage>
</organism>
<dbReference type="Pfam" id="PF00440">
    <property type="entry name" value="TetR_N"/>
    <property type="match status" value="1"/>
</dbReference>
<proteinExistence type="predicted"/>